<organism evidence="1 2">
    <name type="scientific">Geodia barretti</name>
    <name type="common">Barrett's horny sponge</name>
    <dbReference type="NCBI Taxonomy" id="519541"/>
    <lineage>
        <taxon>Eukaryota</taxon>
        <taxon>Metazoa</taxon>
        <taxon>Porifera</taxon>
        <taxon>Demospongiae</taxon>
        <taxon>Heteroscleromorpha</taxon>
        <taxon>Tetractinellida</taxon>
        <taxon>Astrophorina</taxon>
        <taxon>Geodiidae</taxon>
        <taxon>Geodia</taxon>
    </lineage>
</organism>
<dbReference type="EMBL" id="CASHTH010001294">
    <property type="protein sequence ID" value="CAI8013778.1"/>
    <property type="molecule type" value="Genomic_DNA"/>
</dbReference>
<dbReference type="Proteomes" id="UP001174909">
    <property type="component" value="Unassembled WGS sequence"/>
</dbReference>
<protein>
    <submittedName>
        <fullName evidence="1">Uncharacterized protein</fullName>
    </submittedName>
</protein>
<evidence type="ECO:0000313" key="2">
    <source>
        <dbReference type="Proteomes" id="UP001174909"/>
    </source>
</evidence>
<sequence length="426" mass="49199">MRSMDAITSANQLTSNVSSEEMVDELLSTLLGEVCEKEVEFLPLPRSQHVDVCETVRLHSPQHVLGGYCERDGGLELLQVECVDQKASGYCGHYCLYLAILCLQLYHCVSHDEALVLLQKTRSTVQFWRRYWVSIGILLAHVRAHPEVLWWPWTQHHVMLGEMERSYLAYLLTFDPSLTALGGRQKISVVHFAYGCVLNSTEEILKLQETIEELRKTRGHHVFILGVTNHWVTLYTYHRTQSWCRGARLAMLYWDSNNLTVLGASDNDIHQLVDKKEKERMRVKGCGYTSWKKAVFTQALRDQRDLVTLLARCISGRQQFAQCVLCGHWNTVLSSFEEHMVRAKLEEDIFLPLLLQWLETQHQPSSLRDHQVHMMRELGADCLSKEMRAMLAEWLQYCLSRLAAYRGGIPLVDSFSAVLQQLRQFF</sequence>
<name>A0AA35WA49_GEOBA</name>
<evidence type="ECO:0000313" key="1">
    <source>
        <dbReference type="EMBL" id="CAI8013778.1"/>
    </source>
</evidence>
<proteinExistence type="predicted"/>
<comment type="caution">
    <text evidence="1">The sequence shown here is derived from an EMBL/GenBank/DDBJ whole genome shotgun (WGS) entry which is preliminary data.</text>
</comment>
<keyword evidence="2" id="KW-1185">Reference proteome</keyword>
<reference evidence="1" key="1">
    <citation type="submission" date="2023-03" db="EMBL/GenBank/DDBJ databases">
        <authorList>
            <person name="Steffen K."/>
            <person name="Cardenas P."/>
        </authorList>
    </citation>
    <scope>NUCLEOTIDE SEQUENCE</scope>
</reference>
<gene>
    <name evidence="1" type="ORF">GBAR_LOCUS8690</name>
</gene>
<accession>A0AA35WA49</accession>
<dbReference type="AlphaFoldDB" id="A0AA35WA49"/>